<keyword evidence="5" id="KW-0560">Oxidoreductase</keyword>
<gene>
    <name evidence="5" type="ORF">QTH91_20975</name>
</gene>
<keyword evidence="3" id="KW-0274">FAD</keyword>
<dbReference type="GO" id="GO:0004497">
    <property type="term" value="F:monooxygenase activity"/>
    <property type="evidence" value="ECO:0007669"/>
    <property type="project" value="UniProtKB-KW"/>
</dbReference>
<dbReference type="Proteomes" id="UP001174908">
    <property type="component" value="Unassembled WGS sequence"/>
</dbReference>
<comment type="cofactor">
    <cofactor evidence="1">
        <name>FAD</name>
        <dbReference type="ChEBI" id="CHEBI:57692"/>
    </cofactor>
</comment>
<dbReference type="NCBIfam" id="NF006002">
    <property type="entry name" value="PRK08132.1"/>
    <property type="match status" value="1"/>
</dbReference>
<name>A0ABT7NG98_9BURK</name>
<keyword evidence="5" id="KW-0503">Monooxygenase</keyword>
<protein>
    <submittedName>
        <fullName evidence="5">FAD-dependent monooxygenase</fullName>
    </submittedName>
</protein>
<evidence type="ECO:0000313" key="5">
    <source>
        <dbReference type="EMBL" id="MDM0046978.1"/>
    </source>
</evidence>
<proteinExistence type="predicted"/>
<dbReference type="InterPro" id="IPR002938">
    <property type="entry name" value="FAD-bd"/>
</dbReference>
<dbReference type="SUPFAM" id="SSF51905">
    <property type="entry name" value="FAD/NAD(P)-binding domain"/>
    <property type="match status" value="1"/>
</dbReference>
<organism evidence="5 6">
    <name type="scientific">Variovorax dokdonensis</name>
    <dbReference type="NCBI Taxonomy" id="344883"/>
    <lineage>
        <taxon>Bacteria</taxon>
        <taxon>Pseudomonadati</taxon>
        <taxon>Pseudomonadota</taxon>
        <taxon>Betaproteobacteria</taxon>
        <taxon>Burkholderiales</taxon>
        <taxon>Comamonadaceae</taxon>
        <taxon>Variovorax</taxon>
    </lineage>
</organism>
<dbReference type="RefSeq" id="WP_286662090.1">
    <property type="nucleotide sequence ID" value="NZ_JASZYV010000005.1"/>
</dbReference>
<evidence type="ECO:0000313" key="6">
    <source>
        <dbReference type="Proteomes" id="UP001174908"/>
    </source>
</evidence>
<dbReference type="PANTHER" id="PTHR43004">
    <property type="entry name" value="TRK SYSTEM POTASSIUM UPTAKE PROTEIN"/>
    <property type="match status" value="1"/>
</dbReference>
<sequence>MNAALTEHPTASAVGAAGATLPPTLDPGALPPSVGDFHYTRFAPWTPPLESGVEPGQHPVVIVGGGPVGMSLALGLANHGLRSMILEADDTVCVGSRAACISRRSLQIVERLGALPAFIEKGLAWTGGRSFYKTEEVFRFEMPHDTQQKLPPMINLEQYYIEHYLLDEIVRRNERQAGLIDIRWATELTGFTQGDEGLTLQVRNPQGEYELRAAWMVACDGGQSFVRKALGLNLDGTAYEGRYVIIDIELHSKHPTERRAWFDPPWNPGSTVLMHRQPDDIWRIDYQLRPGQDSQAALEPDAVREFVTRHLQAIGEGDLPWKCVWTSIYRAGAMSLESYRHGRGGRILFAGNAAHAMPIFGVRGLNSGFDDADNLAWKLAQVARGLSDASLLDSYSDERIAAFHVNAESAMRSTEFMSPPSRGFDLLREAALSLAGAHPEIARLINPRQTEAVRYDASPLSTPDMEHWPCGPMPGQVMPDLPLERGHLSDLLQEPGFALIVLAAAEAESSARQRAICAQARQQAVAQGLTLQMHDLPRSPGSQATFEALGAGDEGAVYLLRPDGHVAARWRQPTAQALVDSFARAAARKLHATAPASPVQEAQP</sequence>
<reference evidence="5" key="1">
    <citation type="submission" date="2023-06" db="EMBL/GenBank/DDBJ databases">
        <authorList>
            <person name="Jiang Y."/>
            <person name="Liu Q."/>
        </authorList>
    </citation>
    <scope>NUCLEOTIDE SEQUENCE</scope>
    <source>
        <strain evidence="5">CGMCC 1.12089</strain>
    </source>
</reference>
<dbReference type="PANTHER" id="PTHR43004:SF19">
    <property type="entry name" value="BINDING MONOOXYGENASE, PUTATIVE (JCVI)-RELATED"/>
    <property type="match status" value="1"/>
</dbReference>
<evidence type="ECO:0000256" key="1">
    <source>
        <dbReference type="ARBA" id="ARBA00001974"/>
    </source>
</evidence>
<dbReference type="InterPro" id="IPR050641">
    <property type="entry name" value="RIFMO-like"/>
</dbReference>
<evidence type="ECO:0000259" key="4">
    <source>
        <dbReference type="Pfam" id="PF01494"/>
    </source>
</evidence>
<evidence type="ECO:0000256" key="3">
    <source>
        <dbReference type="ARBA" id="ARBA00022827"/>
    </source>
</evidence>
<dbReference type="Pfam" id="PF01494">
    <property type="entry name" value="FAD_binding_3"/>
    <property type="match status" value="1"/>
</dbReference>
<dbReference type="Gene3D" id="3.40.30.120">
    <property type="match status" value="1"/>
</dbReference>
<dbReference type="Gene3D" id="3.30.70.2450">
    <property type="match status" value="1"/>
</dbReference>
<evidence type="ECO:0000256" key="2">
    <source>
        <dbReference type="ARBA" id="ARBA00022630"/>
    </source>
</evidence>
<dbReference type="PRINTS" id="PR00420">
    <property type="entry name" value="RNGMNOXGNASE"/>
</dbReference>
<keyword evidence="6" id="KW-1185">Reference proteome</keyword>
<dbReference type="Gene3D" id="3.50.50.60">
    <property type="entry name" value="FAD/NAD(P)-binding domain"/>
    <property type="match status" value="1"/>
</dbReference>
<accession>A0ABT7NG98</accession>
<feature type="domain" description="FAD-binding" evidence="4">
    <location>
        <begin position="59"/>
        <end position="401"/>
    </location>
</feature>
<keyword evidence="2" id="KW-0285">Flavoprotein</keyword>
<comment type="caution">
    <text evidence="5">The sequence shown here is derived from an EMBL/GenBank/DDBJ whole genome shotgun (WGS) entry which is preliminary data.</text>
</comment>
<dbReference type="InterPro" id="IPR036188">
    <property type="entry name" value="FAD/NAD-bd_sf"/>
</dbReference>
<dbReference type="EMBL" id="JASZYV010000005">
    <property type="protein sequence ID" value="MDM0046978.1"/>
    <property type="molecule type" value="Genomic_DNA"/>
</dbReference>